<accession>A0A0F3ML58</accession>
<protein>
    <submittedName>
        <fullName evidence="1">Uncharacterized protein</fullName>
    </submittedName>
</protein>
<comment type="caution">
    <text evidence="1">The sequence shown here is derived from an EMBL/GenBank/DDBJ whole genome shotgun (WGS) entry which is preliminary data.</text>
</comment>
<sequence length="115" mass="13154">MILYTPKGLELATEGANIARETYATMVKQLNPTLTTEEIKIISELKVPPPSQRSTHLGRHDNSYVVPIKKMLDDLWDNVKLGNLNKEECRNAIYDLMDELREDIRDGSIKLNKTK</sequence>
<dbReference type="Proteomes" id="UP000033616">
    <property type="component" value="Unassembled WGS sequence"/>
</dbReference>
<keyword evidence="2" id="KW-1185">Reference proteome</keyword>
<dbReference type="PATRIC" id="fig|1359168.3.peg.616"/>
<evidence type="ECO:0000313" key="2">
    <source>
        <dbReference type="Proteomes" id="UP000033616"/>
    </source>
</evidence>
<dbReference type="EMBL" id="LANP01000024">
    <property type="protein sequence ID" value="KJV55324.1"/>
    <property type="molecule type" value="Genomic_DNA"/>
</dbReference>
<dbReference type="OrthoDB" id="7162020at2"/>
<gene>
    <name evidence="1" type="ORF">OCHUTO_0888</name>
</gene>
<organism evidence="1 2">
    <name type="scientific">Orientia chuto str. Dubai</name>
    <dbReference type="NCBI Taxonomy" id="1359168"/>
    <lineage>
        <taxon>Bacteria</taxon>
        <taxon>Pseudomonadati</taxon>
        <taxon>Pseudomonadota</taxon>
        <taxon>Alphaproteobacteria</taxon>
        <taxon>Rickettsiales</taxon>
        <taxon>Rickettsiaceae</taxon>
        <taxon>Rickettsieae</taxon>
        <taxon>Orientia</taxon>
    </lineage>
</organism>
<dbReference type="AlphaFoldDB" id="A0A0F3ML58"/>
<evidence type="ECO:0000313" key="1">
    <source>
        <dbReference type="EMBL" id="KJV55324.1"/>
    </source>
</evidence>
<reference evidence="1 2" key="1">
    <citation type="submission" date="2015-02" db="EMBL/GenBank/DDBJ databases">
        <title>Genome Sequencing of Rickettsiales.</title>
        <authorList>
            <person name="Daugherty S.C."/>
            <person name="Su Q."/>
            <person name="Abolude K."/>
            <person name="Beier-Sexton M."/>
            <person name="Carlyon J.A."/>
            <person name="Carter R."/>
            <person name="Day N.P."/>
            <person name="Dumler S.J."/>
            <person name="Dyachenko V."/>
            <person name="Godinez A."/>
            <person name="Kurtti T.J."/>
            <person name="Lichay M."/>
            <person name="Mullins K.E."/>
            <person name="Ott S."/>
            <person name="Pappas-Brown V."/>
            <person name="Paris D.H."/>
            <person name="Patel P."/>
            <person name="Richards A.L."/>
            <person name="Sadzewicz L."/>
            <person name="Sears K."/>
            <person name="Seidman D."/>
            <person name="Sengamalay N."/>
            <person name="Stenos J."/>
            <person name="Tallon L.J."/>
            <person name="Vincent G."/>
            <person name="Fraser C.M."/>
            <person name="Munderloh U."/>
            <person name="Dunning-Hotopp J.C."/>
        </authorList>
    </citation>
    <scope>NUCLEOTIDE SEQUENCE [LARGE SCALE GENOMIC DNA]</scope>
    <source>
        <strain evidence="1 2">Fuller</strain>
    </source>
</reference>
<name>A0A0F3ML58_9RICK</name>
<dbReference type="RefSeq" id="WP_045797487.1">
    <property type="nucleotide sequence ID" value="NZ_LANP01000024.1"/>
</dbReference>
<proteinExistence type="predicted"/>